<evidence type="ECO:0000313" key="2">
    <source>
        <dbReference type="EMBL" id="KAG5169245.1"/>
    </source>
</evidence>
<accession>A0A8H7Y145</accession>
<reference evidence="2" key="1">
    <citation type="submission" date="2021-02" db="EMBL/GenBank/DDBJ databases">
        <title>Psilocybe cubensis genome.</title>
        <authorList>
            <person name="Mckernan K.J."/>
            <person name="Crawford S."/>
            <person name="Trippe A."/>
            <person name="Kane L.T."/>
            <person name="Mclaughlin S."/>
        </authorList>
    </citation>
    <scope>NUCLEOTIDE SEQUENCE [LARGE SCALE GENOMIC DNA]</scope>
    <source>
        <strain evidence="2">MGC-MH-2018</strain>
    </source>
</reference>
<dbReference type="AlphaFoldDB" id="A0A8H7Y145"/>
<dbReference type="InterPro" id="IPR011320">
    <property type="entry name" value="RNase_H1_N"/>
</dbReference>
<protein>
    <recommendedName>
        <fullName evidence="1">Ribonuclease H1 N-terminal domain-containing protein</fullName>
    </recommendedName>
</protein>
<comment type="caution">
    <text evidence="2">The sequence shown here is derived from an EMBL/GenBank/DDBJ whole genome shotgun (WGS) entry which is preliminary data.</text>
</comment>
<dbReference type="Pfam" id="PF01693">
    <property type="entry name" value="Cauli_VI"/>
    <property type="match status" value="1"/>
</dbReference>
<dbReference type="InterPro" id="IPR037056">
    <property type="entry name" value="RNase_H1_N_sf"/>
</dbReference>
<proteinExistence type="predicted"/>
<dbReference type="SUPFAM" id="SSF55658">
    <property type="entry name" value="L9 N-domain-like"/>
    <property type="match status" value="1"/>
</dbReference>
<dbReference type="InterPro" id="IPR009027">
    <property type="entry name" value="Ribosomal_bL9/RNase_H1_N"/>
</dbReference>
<organism evidence="2">
    <name type="scientific">Psilocybe cubensis</name>
    <name type="common">Psychedelic mushroom</name>
    <name type="synonym">Stropharia cubensis</name>
    <dbReference type="NCBI Taxonomy" id="181762"/>
    <lineage>
        <taxon>Eukaryota</taxon>
        <taxon>Fungi</taxon>
        <taxon>Dikarya</taxon>
        <taxon>Basidiomycota</taxon>
        <taxon>Agaricomycotina</taxon>
        <taxon>Agaricomycetes</taxon>
        <taxon>Agaricomycetidae</taxon>
        <taxon>Agaricales</taxon>
        <taxon>Agaricineae</taxon>
        <taxon>Strophariaceae</taxon>
        <taxon>Psilocybe</taxon>
    </lineage>
</organism>
<dbReference type="EMBL" id="JAFIQS010000005">
    <property type="protein sequence ID" value="KAG5169245.1"/>
    <property type="molecule type" value="Genomic_DNA"/>
</dbReference>
<name>A0A8H7Y145_PSICU</name>
<dbReference type="Gene3D" id="3.40.970.10">
    <property type="entry name" value="Ribonuclease H1, N-terminal domain"/>
    <property type="match status" value="1"/>
</dbReference>
<evidence type="ECO:0000259" key="1">
    <source>
        <dbReference type="Pfam" id="PF01693"/>
    </source>
</evidence>
<gene>
    <name evidence="2" type="ORF">JR316_005801</name>
</gene>
<feature type="domain" description="Ribonuclease H1 N-terminal" evidence="1">
    <location>
        <begin position="94"/>
        <end position="136"/>
    </location>
</feature>
<sequence>MTSFGTNVDHALLAALIASIDRLSLAIGNHTALRTVVDPAVVSESAVPSDKEQNIHLPDILAMALPDVLSNNTGRHPDVVKADLAKFTGPVDGPWYAVTCGRVPGIYQHSVEANYHTDGVPGSAKKKYDSQAQALEAYRCAYALGAVRRRDM</sequence>